<dbReference type="AlphaFoldDB" id="A0AAV1LWB6"/>
<evidence type="ECO:0000313" key="2">
    <source>
        <dbReference type="EMBL" id="CAK1598474.1"/>
    </source>
</evidence>
<feature type="region of interest" description="Disordered" evidence="1">
    <location>
        <begin position="435"/>
        <end position="465"/>
    </location>
</feature>
<name>A0AAV1LWB6_9NEOP</name>
<feature type="compositionally biased region" description="Basic and acidic residues" evidence="1">
    <location>
        <begin position="447"/>
        <end position="465"/>
    </location>
</feature>
<comment type="caution">
    <text evidence="2">The sequence shown here is derived from an EMBL/GenBank/DDBJ whole genome shotgun (WGS) entry which is preliminary data.</text>
</comment>
<proteinExistence type="predicted"/>
<dbReference type="Proteomes" id="UP001314205">
    <property type="component" value="Unassembled WGS sequence"/>
</dbReference>
<evidence type="ECO:0000256" key="1">
    <source>
        <dbReference type="SAM" id="MobiDB-lite"/>
    </source>
</evidence>
<reference evidence="2 3" key="1">
    <citation type="submission" date="2023-11" db="EMBL/GenBank/DDBJ databases">
        <authorList>
            <person name="Hedman E."/>
            <person name="Englund M."/>
            <person name="Stromberg M."/>
            <person name="Nyberg Akerstrom W."/>
            <person name="Nylinder S."/>
            <person name="Jareborg N."/>
            <person name="Kallberg Y."/>
            <person name="Kronander E."/>
        </authorList>
    </citation>
    <scope>NUCLEOTIDE SEQUENCE [LARGE SCALE GENOMIC DNA]</scope>
</reference>
<protein>
    <submittedName>
        <fullName evidence="2">Uncharacterized protein</fullName>
    </submittedName>
</protein>
<evidence type="ECO:0000313" key="3">
    <source>
        <dbReference type="Proteomes" id="UP001314205"/>
    </source>
</evidence>
<organism evidence="2 3">
    <name type="scientific">Parnassius mnemosyne</name>
    <name type="common">clouded apollo</name>
    <dbReference type="NCBI Taxonomy" id="213953"/>
    <lineage>
        <taxon>Eukaryota</taxon>
        <taxon>Metazoa</taxon>
        <taxon>Ecdysozoa</taxon>
        <taxon>Arthropoda</taxon>
        <taxon>Hexapoda</taxon>
        <taxon>Insecta</taxon>
        <taxon>Pterygota</taxon>
        <taxon>Neoptera</taxon>
        <taxon>Endopterygota</taxon>
        <taxon>Lepidoptera</taxon>
        <taxon>Glossata</taxon>
        <taxon>Ditrysia</taxon>
        <taxon>Papilionoidea</taxon>
        <taxon>Papilionidae</taxon>
        <taxon>Parnassiinae</taxon>
        <taxon>Parnassini</taxon>
        <taxon>Parnassius</taxon>
        <taxon>Driopa</taxon>
    </lineage>
</organism>
<dbReference type="EMBL" id="CAVLGL010000104">
    <property type="protein sequence ID" value="CAK1598474.1"/>
    <property type="molecule type" value="Genomic_DNA"/>
</dbReference>
<keyword evidence="3" id="KW-1185">Reference proteome</keyword>
<accession>A0AAV1LWB6</accession>
<sequence>MLFITICSLTQAAYYSRVANVNRVRSPAVFRPGVVLQRPWTHQRIMPAAAALHRAPYVVYRSSLPHRYAVKHYNQNVRSVFPGGAWKTARLPPAPTTEYEYIRAASPHPVVYSHGGTDAIHTIPAPNLSLSEKPIVVADSSEGRPIEASSEAPKTTYEVTEKYTEPIVYQAPNPPKIEAPTGFSKQSSLTTPEFQQFVRNGAAFHLPTQYGVTSLSLPQNQIIPQQFSMQGLNELSGHQNLLQTTAEGFVISPHALYQNDPNFLQKLQNQLLQFQSVEFIPYPTDVQPQIQQTSSQPELFLLENEVITKQIPTSFKPREPHRNIVQRETQEGSVLSLIPQAFTPSNVTENFIDATTLNESQNVTLLTVTSETEPPTTTVKNYVETTTEEQKTTPIYYAQVGQNVSNVMAKEFYSAINDVSTAAALAQEKVKTPIHEGNVTTTTAKSETGENKSINAEKEGKNETLNEIKPIAGTPFEKPDGSVNVAYTLLRSQDQTKVNKEGNVFAGQLVQAMISEDRDFTNVKVNTASRRPPLRLITIPENKMEIIPQKLTVVKAKIPPKSKLSFDNKTGEPILRIYASYSENPMQKEVLLSKLSNVKQFKDPVTRKQDNLENRKAANMKTFDQTITNDPKQVSQFGLKLRSRSDDYIPLFEEYEE</sequence>
<gene>
    <name evidence="2" type="ORF">PARMNEM_LOCUS17459</name>
</gene>